<keyword evidence="6" id="KW-1133">Transmembrane helix</keyword>
<comment type="miscellaneous">
    <text evidence="12">The Rieske protein is a high potential 2Fe-2S protein.</text>
</comment>
<evidence type="ECO:0000256" key="12">
    <source>
        <dbReference type="RuleBase" id="RU004494"/>
    </source>
</evidence>
<gene>
    <name evidence="15" type="primary">RIP1</name>
    <name evidence="15" type="ORF">PhCBS80983_g05805</name>
</gene>
<evidence type="ECO:0000256" key="3">
    <source>
        <dbReference type="ARBA" id="ARBA00022692"/>
    </source>
</evidence>
<evidence type="ECO:0000259" key="14">
    <source>
        <dbReference type="PROSITE" id="PS51296"/>
    </source>
</evidence>
<evidence type="ECO:0000256" key="5">
    <source>
        <dbReference type="ARBA" id="ARBA00022723"/>
    </source>
</evidence>
<dbReference type="PRINTS" id="PR00162">
    <property type="entry name" value="RIESKE"/>
</dbReference>
<name>A0A507DU50_9FUNG</name>
<dbReference type="GO" id="GO:0051537">
    <property type="term" value="F:2 iron, 2 sulfur cluster binding"/>
    <property type="evidence" value="ECO:0007669"/>
    <property type="project" value="UniProtKB-KW"/>
</dbReference>
<evidence type="ECO:0000256" key="1">
    <source>
        <dbReference type="ARBA" id="ARBA00004167"/>
    </source>
</evidence>
<evidence type="ECO:0000256" key="4">
    <source>
        <dbReference type="ARBA" id="ARBA00022714"/>
    </source>
</evidence>
<keyword evidence="10" id="KW-1015">Disulfide bond</keyword>
<keyword evidence="8" id="KW-0411">Iron-sulfur</keyword>
<dbReference type="GO" id="GO:0008121">
    <property type="term" value="F:quinol-cytochrome-c reductase activity"/>
    <property type="evidence" value="ECO:0007669"/>
    <property type="project" value="UniProtKB-EC"/>
</dbReference>
<keyword evidence="5" id="KW-0479">Metal-binding</keyword>
<dbReference type="InterPro" id="IPR014349">
    <property type="entry name" value="Rieske_Fe-S_prot"/>
</dbReference>
<dbReference type="InterPro" id="IPR036922">
    <property type="entry name" value="Rieske_2Fe-2S_sf"/>
</dbReference>
<comment type="subcellular location">
    <subcellularLocation>
        <location evidence="1">Membrane</location>
        <topology evidence="1">Single-pass membrane protein</topology>
    </subcellularLocation>
    <subcellularLocation>
        <location evidence="13">Mitochondrion inner membrane</location>
    </subcellularLocation>
</comment>
<dbReference type="CDD" id="cd03470">
    <property type="entry name" value="Rieske_cytochrome_bc1"/>
    <property type="match status" value="1"/>
</dbReference>
<dbReference type="AlphaFoldDB" id="A0A507DU50"/>
<protein>
    <recommendedName>
        <fullName evidence="11 12">Cytochrome b-c1 complex subunit Rieske, mitochondrial</fullName>
        <ecNumber evidence="12">7.1.1.8</ecNumber>
    </recommendedName>
</protein>
<feature type="domain" description="Rieske" evidence="14">
    <location>
        <begin position="174"/>
        <end position="269"/>
    </location>
</feature>
<evidence type="ECO:0000256" key="7">
    <source>
        <dbReference type="ARBA" id="ARBA00023004"/>
    </source>
</evidence>
<sequence>MASKIAPSLLTSRTYWARPISAAPTALTASAAKVPKATVPLVHRSVNAHINGAQLSSRTNFTANNTAFSQKRFYAAPVYKASPDTDVTQPPREQDAYKLQHHDDISSRNFAYFMIGTYSFIGAAAAKNIVTDYLVHFAASADVLALAKVEVDMASIPEGKNVILKWRGKPVFIRHRTAEEIAEANSVSLSELRDPETDADRTKKPEWLVMLGVCTHLGCVPIGEAGEYGGWFCPCHGSHYDISGRIRKGPAPLNLEVPAYDFNEADGKIVIG</sequence>
<dbReference type="Gene3D" id="1.20.5.270">
    <property type="entry name" value="Ubiquinol cytochrome reductase, transmembrane domain"/>
    <property type="match status" value="1"/>
</dbReference>
<evidence type="ECO:0000256" key="6">
    <source>
        <dbReference type="ARBA" id="ARBA00022989"/>
    </source>
</evidence>
<keyword evidence="13" id="KW-0496">Mitochondrion</keyword>
<keyword evidence="9" id="KW-0472">Membrane</keyword>
<keyword evidence="12" id="KW-0813">Transport</keyword>
<dbReference type="InterPro" id="IPR004192">
    <property type="entry name" value="Rieske_TM"/>
</dbReference>
<evidence type="ECO:0000256" key="13">
    <source>
        <dbReference type="RuleBase" id="RU004495"/>
    </source>
</evidence>
<dbReference type="NCBIfam" id="TIGR01416">
    <property type="entry name" value="Rieske_proteo"/>
    <property type="match status" value="1"/>
</dbReference>
<keyword evidence="3" id="KW-0812">Transmembrane</keyword>
<dbReference type="PROSITE" id="PS51296">
    <property type="entry name" value="RIESKE"/>
    <property type="match status" value="1"/>
</dbReference>
<dbReference type="STRING" id="109895.A0A507DU50"/>
<evidence type="ECO:0000313" key="15">
    <source>
        <dbReference type="EMBL" id="TPX54727.1"/>
    </source>
</evidence>
<dbReference type="Gene3D" id="2.102.10.10">
    <property type="entry name" value="Rieske [2Fe-2S] iron-sulphur domain"/>
    <property type="match status" value="1"/>
</dbReference>
<evidence type="ECO:0000256" key="11">
    <source>
        <dbReference type="ARBA" id="ARBA00072517"/>
    </source>
</evidence>
<comment type="similarity">
    <text evidence="2">Belongs to the Rieske iron-sulfur protein family.</text>
</comment>
<dbReference type="FunFam" id="2.102.10.10:FF:000001">
    <property type="entry name" value="Cytochrome b-c1 complex subunit Rieske, mitochondrial"/>
    <property type="match status" value="1"/>
</dbReference>
<dbReference type="Proteomes" id="UP000318582">
    <property type="component" value="Unassembled WGS sequence"/>
</dbReference>
<dbReference type="SUPFAM" id="SSF81502">
    <property type="entry name" value="ISP transmembrane anchor"/>
    <property type="match status" value="1"/>
</dbReference>
<dbReference type="Pfam" id="PF00355">
    <property type="entry name" value="Rieske"/>
    <property type="match status" value="1"/>
</dbReference>
<dbReference type="GO" id="GO:0046872">
    <property type="term" value="F:metal ion binding"/>
    <property type="evidence" value="ECO:0007669"/>
    <property type="project" value="UniProtKB-KW"/>
</dbReference>
<dbReference type="InterPro" id="IPR005805">
    <property type="entry name" value="Rieske_Fe-S_prot_C"/>
</dbReference>
<reference evidence="15 16" key="1">
    <citation type="journal article" date="2019" name="Sci. Rep.">
        <title>Comparative genomics of chytrid fungi reveal insights into the obligate biotrophic and pathogenic lifestyle of Synchytrium endobioticum.</title>
        <authorList>
            <person name="van de Vossenberg B.T.L.H."/>
            <person name="Warris S."/>
            <person name="Nguyen H.D.T."/>
            <person name="van Gent-Pelzer M.P.E."/>
            <person name="Joly D.L."/>
            <person name="van de Geest H.C."/>
            <person name="Bonants P.J.M."/>
            <person name="Smith D.S."/>
            <person name="Levesque C.A."/>
            <person name="van der Lee T.A.J."/>
        </authorList>
    </citation>
    <scope>NUCLEOTIDE SEQUENCE [LARGE SCALE GENOMIC DNA]</scope>
    <source>
        <strain evidence="15 16">CBS 809.83</strain>
    </source>
</reference>
<keyword evidence="13" id="KW-0679">Respiratory chain</keyword>
<evidence type="ECO:0000313" key="16">
    <source>
        <dbReference type="Proteomes" id="UP000318582"/>
    </source>
</evidence>
<dbReference type="EMBL" id="QEAQ01000143">
    <property type="protein sequence ID" value="TPX54727.1"/>
    <property type="molecule type" value="Genomic_DNA"/>
</dbReference>
<comment type="cofactor">
    <cofactor evidence="12">
        <name>[2Fe-2S] cluster</name>
        <dbReference type="ChEBI" id="CHEBI:190135"/>
    </cofactor>
    <text evidence="12">Binds 1 [2Fe-2S] cluster per subunit.</text>
</comment>
<proteinExistence type="inferred from homology"/>
<keyword evidence="7" id="KW-0408">Iron</keyword>
<dbReference type="Pfam" id="PF02921">
    <property type="entry name" value="UCR_TM"/>
    <property type="match status" value="1"/>
</dbReference>
<comment type="catalytic activity">
    <reaction evidence="12">
        <text>a quinol + 2 Fe(III)-[cytochrome c](out) = a quinone + 2 Fe(II)-[cytochrome c](out) + 2 H(+)(out)</text>
        <dbReference type="Rhea" id="RHEA:11484"/>
        <dbReference type="Rhea" id="RHEA-COMP:10350"/>
        <dbReference type="Rhea" id="RHEA-COMP:14399"/>
        <dbReference type="ChEBI" id="CHEBI:15378"/>
        <dbReference type="ChEBI" id="CHEBI:24646"/>
        <dbReference type="ChEBI" id="CHEBI:29033"/>
        <dbReference type="ChEBI" id="CHEBI:29034"/>
        <dbReference type="ChEBI" id="CHEBI:132124"/>
        <dbReference type="EC" id="7.1.1.8"/>
    </reaction>
</comment>
<dbReference type="PANTHER" id="PTHR10134">
    <property type="entry name" value="CYTOCHROME B-C1 COMPLEX SUBUNIT RIESKE, MITOCHONDRIAL"/>
    <property type="match status" value="1"/>
</dbReference>
<evidence type="ECO:0000256" key="8">
    <source>
        <dbReference type="ARBA" id="ARBA00023014"/>
    </source>
</evidence>
<dbReference type="EC" id="7.1.1.8" evidence="12"/>
<dbReference type="SUPFAM" id="SSF50022">
    <property type="entry name" value="ISP domain"/>
    <property type="match status" value="1"/>
</dbReference>
<dbReference type="GO" id="GO:0005743">
    <property type="term" value="C:mitochondrial inner membrane"/>
    <property type="evidence" value="ECO:0007669"/>
    <property type="project" value="UniProtKB-SubCell"/>
</dbReference>
<evidence type="ECO:0000256" key="10">
    <source>
        <dbReference type="ARBA" id="ARBA00023157"/>
    </source>
</evidence>
<dbReference type="InterPro" id="IPR037008">
    <property type="entry name" value="bc1_Rieske_TM_sf"/>
</dbReference>
<evidence type="ECO:0000256" key="9">
    <source>
        <dbReference type="ARBA" id="ARBA00023136"/>
    </source>
</evidence>
<keyword evidence="4" id="KW-0001">2Fe-2S</keyword>
<keyword evidence="12" id="KW-0249">Electron transport</keyword>
<dbReference type="InterPro" id="IPR006317">
    <property type="entry name" value="Ubiquinol_cyt_c_Rdtase_Fe-S-su"/>
</dbReference>
<evidence type="ECO:0000256" key="2">
    <source>
        <dbReference type="ARBA" id="ARBA00010651"/>
    </source>
</evidence>
<keyword evidence="16" id="KW-1185">Reference proteome</keyword>
<comment type="caution">
    <text evidence="15">The sequence shown here is derived from an EMBL/GenBank/DDBJ whole genome shotgun (WGS) entry which is preliminary data.</text>
</comment>
<organism evidence="15 16">
    <name type="scientific">Powellomyces hirtus</name>
    <dbReference type="NCBI Taxonomy" id="109895"/>
    <lineage>
        <taxon>Eukaryota</taxon>
        <taxon>Fungi</taxon>
        <taxon>Fungi incertae sedis</taxon>
        <taxon>Chytridiomycota</taxon>
        <taxon>Chytridiomycota incertae sedis</taxon>
        <taxon>Chytridiomycetes</taxon>
        <taxon>Spizellomycetales</taxon>
        <taxon>Powellomycetaceae</taxon>
        <taxon>Powellomyces</taxon>
    </lineage>
</organism>
<accession>A0A507DU50</accession>
<dbReference type="InterPro" id="IPR017941">
    <property type="entry name" value="Rieske_2Fe-2S"/>
</dbReference>